<dbReference type="PATRIC" id="fig|28037.231.peg.1011"/>
<organism evidence="1 2">
    <name type="scientific">Streptococcus mitis</name>
    <dbReference type="NCBI Taxonomy" id="28037"/>
    <lineage>
        <taxon>Bacteria</taxon>
        <taxon>Bacillati</taxon>
        <taxon>Bacillota</taxon>
        <taxon>Bacilli</taxon>
        <taxon>Lactobacillales</taxon>
        <taxon>Streptococcaceae</taxon>
        <taxon>Streptococcus</taxon>
        <taxon>Streptococcus mitis group</taxon>
    </lineage>
</organism>
<gene>
    <name evidence="1" type="ORF">HMPREF3228_01021</name>
</gene>
<dbReference type="Proteomes" id="UP000070065">
    <property type="component" value="Unassembled WGS sequence"/>
</dbReference>
<evidence type="ECO:0000313" key="2">
    <source>
        <dbReference type="Proteomes" id="UP000070065"/>
    </source>
</evidence>
<evidence type="ECO:0000313" key="1">
    <source>
        <dbReference type="EMBL" id="KXA60656.1"/>
    </source>
</evidence>
<accession>A0A133RZ14</accession>
<name>A0A133RZ14_STRMT</name>
<protein>
    <submittedName>
        <fullName evidence="1">Uncharacterized protein</fullName>
    </submittedName>
</protein>
<sequence length="110" mass="13689">MSKKRITDEKLRKLVFLIPARYFYEGVVTSDKARNYQDYIDIQCQTYRKTKSRKDWQEVKRLTKEYEEFLANEVDIKRKLLLFGLMKRDQKERQSMYLLLVKRYHLERWV</sequence>
<comment type="caution">
    <text evidence="1">The sequence shown here is derived from an EMBL/GenBank/DDBJ whole genome shotgun (WGS) entry which is preliminary data.</text>
</comment>
<dbReference type="RefSeq" id="WP_060805773.1">
    <property type="nucleotide sequence ID" value="NZ_JAJNSD010000002.1"/>
</dbReference>
<dbReference type="AlphaFoldDB" id="A0A133RZ14"/>
<reference evidence="1 2" key="1">
    <citation type="submission" date="2016-01" db="EMBL/GenBank/DDBJ databases">
        <authorList>
            <person name="Oliw E.H."/>
        </authorList>
    </citation>
    <scope>NUCLEOTIDE SEQUENCE [LARGE SCALE GENOMIC DNA]</scope>
    <source>
        <strain evidence="1 2">CMW7705B</strain>
    </source>
</reference>
<dbReference type="EMBL" id="LRQR01000061">
    <property type="protein sequence ID" value="KXA60656.1"/>
    <property type="molecule type" value="Genomic_DNA"/>
</dbReference>
<proteinExistence type="predicted"/>